<dbReference type="Pfam" id="PF01809">
    <property type="entry name" value="YidD"/>
    <property type="match status" value="1"/>
</dbReference>
<organism evidence="2 3">
    <name type="scientific">Slackia piriformis</name>
    <dbReference type="NCBI Taxonomy" id="626934"/>
    <lineage>
        <taxon>Bacteria</taxon>
        <taxon>Bacillati</taxon>
        <taxon>Actinomycetota</taxon>
        <taxon>Coriobacteriia</taxon>
        <taxon>Eggerthellales</taxon>
        <taxon>Eggerthellaceae</taxon>
        <taxon>Slackia</taxon>
    </lineage>
</organism>
<dbReference type="PANTHER" id="PTHR33383">
    <property type="entry name" value="MEMBRANE PROTEIN INSERTION EFFICIENCY FACTOR-RELATED"/>
    <property type="match status" value="1"/>
</dbReference>
<dbReference type="NCBIfam" id="TIGR00278">
    <property type="entry name" value="membrane protein insertion efficiency factor YidD"/>
    <property type="match status" value="1"/>
</dbReference>
<reference evidence="2" key="1">
    <citation type="submission" date="2021-02" db="EMBL/GenBank/DDBJ databases">
        <title>Infant gut strain persistence is associated with maternal origin, phylogeny, and functional potential including surface adhesion and iron acquisition.</title>
        <authorList>
            <person name="Lou Y.C."/>
        </authorList>
    </citation>
    <scope>NUCLEOTIDE SEQUENCE</scope>
    <source>
        <strain evidence="2">L2_039_000G1_dasL2_039_000G1_concoct_11</strain>
    </source>
</reference>
<dbReference type="PANTHER" id="PTHR33383:SF1">
    <property type="entry name" value="MEMBRANE PROTEIN INSERTION EFFICIENCY FACTOR-RELATED"/>
    <property type="match status" value="1"/>
</dbReference>
<dbReference type="HAMAP" id="MF_00386">
    <property type="entry name" value="UPF0161_YidD"/>
    <property type="match status" value="1"/>
</dbReference>
<dbReference type="GO" id="GO:0005886">
    <property type="term" value="C:plasma membrane"/>
    <property type="evidence" value="ECO:0007669"/>
    <property type="project" value="UniProtKB-SubCell"/>
</dbReference>
<gene>
    <name evidence="2" type="primary">yidD</name>
    <name evidence="2" type="ORF">KH142_01315</name>
</gene>
<evidence type="ECO:0000313" key="3">
    <source>
        <dbReference type="Proteomes" id="UP000727506"/>
    </source>
</evidence>
<comment type="similarity">
    <text evidence="1">Belongs to the UPF0161 family.</text>
</comment>
<sequence>MLRTAWAFIRSLPKRAALGAIRMYRVAISPLFPACCRYIPTCSEYGLIAIERFGFVRGGWLTVKRICRCHPFHPGGYDPVPDKL</sequence>
<comment type="caution">
    <text evidence="2">The sequence shown here is derived from an EMBL/GenBank/DDBJ whole genome shotgun (WGS) entry which is preliminary data.</text>
</comment>
<dbReference type="Proteomes" id="UP000727506">
    <property type="component" value="Unassembled WGS sequence"/>
</dbReference>
<dbReference type="SMART" id="SM01234">
    <property type="entry name" value="Haemolytic"/>
    <property type="match status" value="1"/>
</dbReference>
<protein>
    <recommendedName>
        <fullName evidence="1">Putative membrane protein insertion efficiency factor</fullName>
    </recommendedName>
</protein>
<accession>A0A943YXM6</accession>
<dbReference type="EMBL" id="JAGZSV010000011">
    <property type="protein sequence ID" value="MBS6940128.1"/>
    <property type="molecule type" value="Genomic_DNA"/>
</dbReference>
<comment type="function">
    <text evidence="1">Could be involved in insertion of integral membrane proteins into the membrane.</text>
</comment>
<comment type="subcellular location">
    <subcellularLocation>
        <location evidence="1">Cell membrane</location>
        <topology evidence="1">Peripheral membrane protein</topology>
        <orientation evidence="1">Cytoplasmic side</orientation>
    </subcellularLocation>
</comment>
<keyword evidence="1" id="KW-0472">Membrane</keyword>
<evidence type="ECO:0000256" key="1">
    <source>
        <dbReference type="HAMAP-Rule" id="MF_00386"/>
    </source>
</evidence>
<dbReference type="AlphaFoldDB" id="A0A943YXM6"/>
<proteinExistence type="inferred from homology"/>
<dbReference type="InterPro" id="IPR002696">
    <property type="entry name" value="Membr_insert_effic_factor_YidD"/>
</dbReference>
<keyword evidence="1" id="KW-1003">Cell membrane</keyword>
<evidence type="ECO:0000313" key="2">
    <source>
        <dbReference type="EMBL" id="MBS6940128.1"/>
    </source>
</evidence>
<name>A0A943YXM6_9ACTN</name>